<keyword evidence="3 9" id="KW-0240">DNA-directed RNA polymerase</keyword>
<feature type="binding site" evidence="10">
    <location>
        <position position="1557"/>
    </location>
    <ligand>
        <name>Mg(2+)</name>
        <dbReference type="ChEBI" id="CHEBI:18420"/>
    </ligand>
</feature>
<feature type="binding site" evidence="10">
    <location>
        <position position="1120"/>
    </location>
    <ligand>
        <name>Zn(2+)</name>
        <dbReference type="ChEBI" id="CHEBI:29105"/>
        <label>1</label>
    </ligand>
</feature>
<feature type="binding site" evidence="10">
    <location>
        <position position="1122"/>
    </location>
    <ligand>
        <name>Zn(2+)</name>
        <dbReference type="ChEBI" id="CHEBI:29105"/>
        <label>1</label>
    </ligand>
</feature>
<accession>A0A0G1XX19</accession>
<dbReference type="InterPro" id="IPR000722">
    <property type="entry name" value="RNA_pol_asu"/>
</dbReference>
<dbReference type="Pfam" id="PF04997">
    <property type="entry name" value="RNA_pol_Rpb1_1"/>
    <property type="match status" value="1"/>
</dbReference>
<dbReference type="InterPro" id="IPR006592">
    <property type="entry name" value="RNA_pol_N"/>
</dbReference>
<dbReference type="Gene3D" id="1.10.132.30">
    <property type="match status" value="1"/>
</dbReference>
<dbReference type="InterPro" id="IPR010243">
    <property type="entry name" value="RNA_pol_bsu_bac"/>
</dbReference>
<comment type="similarity">
    <text evidence="2">In the C-terminal section; belongs to the RNA polymerase beta' chain family.</text>
</comment>
<comment type="caution">
    <text evidence="15">The sequence shown here is derived from an EMBL/GenBank/DDBJ whole genome shotgun (WGS) entry which is preliminary data.</text>
</comment>
<dbReference type="Gene3D" id="1.10.40.90">
    <property type="match status" value="1"/>
</dbReference>
<feature type="binding site" evidence="10">
    <location>
        <position position="1138"/>
    </location>
    <ligand>
        <name>Zn(2+)</name>
        <dbReference type="ChEBI" id="CHEBI:29105"/>
        <label>1</label>
    </ligand>
</feature>
<dbReference type="Gene3D" id="2.30.150.10">
    <property type="entry name" value="DNA-directed RNA polymerase, beta subunit, external 1 domain"/>
    <property type="match status" value="1"/>
</dbReference>
<evidence type="ECO:0000259" key="14">
    <source>
        <dbReference type="SMART" id="SM00663"/>
    </source>
</evidence>
<dbReference type="Gene3D" id="3.90.1800.10">
    <property type="entry name" value="RNA polymerase alpha subunit dimerisation domain"/>
    <property type="match status" value="1"/>
</dbReference>
<dbReference type="GO" id="GO:0032549">
    <property type="term" value="F:ribonucleoside binding"/>
    <property type="evidence" value="ECO:0007669"/>
    <property type="project" value="InterPro"/>
</dbReference>
<comment type="cofactor">
    <cofactor evidence="10">
        <name>Zn(2+)</name>
        <dbReference type="ChEBI" id="CHEBI:29105"/>
    </cofactor>
    <text evidence="10">Binds 2 Zn(2+) ions per subunit.</text>
</comment>
<keyword evidence="10" id="KW-0862">Zinc</keyword>
<dbReference type="InterPro" id="IPR007121">
    <property type="entry name" value="RNA_pol_bsu_CS"/>
</dbReference>
<evidence type="ECO:0000313" key="16">
    <source>
        <dbReference type="Proteomes" id="UP000034740"/>
    </source>
</evidence>
<evidence type="ECO:0000256" key="8">
    <source>
        <dbReference type="ARBA" id="ARBA00048552"/>
    </source>
</evidence>
<evidence type="ECO:0000256" key="13">
    <source>
        <dbReference type="SAM" id="MobiDB-lite"/>
    </source>
</evidence>
<keyword evidence="4 9" id="KW-0808">Transferase</keyword>
<dbReference type="EMBL" id="LCRO01000007">
    <property type="protein sequence ID" value="KKW35485.1"/>
    <property type="molecule type" value="Genomic_DNA"/>
</dbReference>
<dbReference type="InterPro" id="IPR037034">
    <property type="entry name" value="RNA_pol_Rpb2_2_sf"/>
</dbReference>
<dbReference type="Gene3D" id="2.40.270.10">
    <property type="entry name" value="DNA-directed RNA polymerase, subunit 2, domain 6"/>
    <property type="match status" value="2"/>
</dbReference>
<protein>
    <recommendedName>
        <fullName evidence="9 10">Multifunctional fusion protein</fullName>
    </recommendedName>
    <domain>
        <recommendedName>
            <fullName evidence="9">DNA-directed RNA polymerase subunit beta</fullName>
            <shortName evidence="9">RNAP subunit beta</shortName>
            <ecNumber evidence="9">2.7.7.6</ecNumber>
        </recommendedName>
        <alternativeName>
            <fullName evidence="9">RNA polymerase subunit beta</fullName>
        </alternativeName>
        <alternativeName>
            <fullName evidence="9">Transcriptase subunit beta</fullName>
        </alternativeName>
    </domain>
    <domain>
        <recommendedName>
            <fullName evidence="10">DNA-directed RNA polymerase subunit beta'</fullName>
            <shortName evidence="10">RNAP subunit beta'</shortName>
        </recommendedName>
        <alternativeName>
            <fullName evidence="10">RNA polymerase subunit beta'</fullName>
        </alternativeName>
        <alternativeName>
            <fullName evidence="10">Transcriptase subunit beta'</fullName>
        </alternativeName>
    </domain>
</protein>
<dbReference type="InterPro" id="IPR042102">
    <property type="entry name" value="RNA_pol_Rpb1_3_sf"/>
</dbReference>
<feature type="binding site" evidence="10">
    <location>
        <position position="1972"/>
    </location>
    <ligand>
        <name>Zn(2+)</name>
        <dbReference type="ChEBI" id="CHEBI:29105"/>
        <label>2</label>
    </ligand>
</feature>
<dbReference type="NCBIfam" id="TIGR02013">
    <property type="entry name" value="rpoB"/>
    <property type="match status" value="1"/>
</dbReference>
<evidence type="ECO:0000256" key="2">
    <source>
        <dbReference type="ARBA" id="ARBA00009839"/>
    </source>
</evidence>
<dbReference type="Gene3D" id="1.10.1790.20">
    <property type="match status" value="1"/>
</dbReference>
<keyword evidence="10" id="KW-0460">Magnesium</keyword>
<feature type="binding site" evidence="10">
    <location>
        <position position="1135"/>
    </location>
    <ligand>
        <name>Zn(2+)</name>
        <dbReference type="ChEBI" id="CHEBI:29105"/>
        <label>1</label>
    </ligand>
</feature>
<dbReference type="InterPro" id="IPR007645">
    <property type="entry name" value="RNA_pol_Rpb2_3"/>
</dbReference>
<evidence type="ECO:0000256" key="10">
    <source>
        <dbReference type="HAMAP-Rule" id="MF_01322"/>
    </source>
</evidence>
<dbReference type="Gene3D" id="1.10.150.390">
    <property type="match status" value="1"/>
</dbReference>
<dbReference type="Pfam" id="PF00623">
    <property type="entry name" value="RNA_pol_Rpb1_2"/>
    <property type="match status" value="1"/>
</dbReference>
<dbReference type="Proteomes" id="UP000034740">
    <property type="component" value="Unassembled WGS sequence"/>
</dbReference>
<dbReference type="InterPro" id="IPR007080">
    <property type="entry name" value="RNA_pol_Rpb1_1"/>
</dbReference>
<feature type="region of interest" description="Disordered" evidence="13">
    <location>
        <begin position="2260"/>
        <end position="2285"/>
    </location>
</feature>
<dbReference type="CDD" id="cd01609">
    <property type="entry name" value="RNAP_beta'_N"/>
    <property type="match status" value="1"/>
</dbReference>
<feature type="binding site" evidence="10">
    <location>
        <position position="1889"/>
    </location>
    <ligand>
        <name>Zn(2+)</name>
        <dbReference type="ChEBI" id="CHEBI:29105"/>
        <label>2</label>
    </ligand>
</feature>
<comment type="similarity">
    <text evidence="10 11">Belongs to the RNA polymerase beta' chain family.</text>
</comment>
<dbReference type="InterPro" id="IPR007644">
    <property type="entry name" value="RNA_pol_bsu_protrusion"/>
</dbReference>
<reference evidence="15 16" key="1">
    <citation type="journal article" date="2015" name="Nature">
        <title>rRNA introns, odd ribosomes, and small enigmatic genomes across a large radiation of phyla.</title>
        <authorList>
            <person name="Brown C.T."/>
            <person name="Hug L.A."/>
            <person name="Thomas B.C."/>
            <person name="Sharon I."/>
            <person name="Castelle C.J."/>
            <person name="Singh A."/>
            <person name="Wilkins M.J."/>
            <person name="Williams K.H."/>
            <person name="Banfield J.F."/>
        </authorList>
    </citation>
    <scope>NUCLEOTIDE SEQUENCE [LARGE SCALE GENOMIC DNA]</scope>
</reference>
<dbReference type="InterPro" id="IPR012754">
    <property type="entry name" value="DNA-dir_RpoC_beta_prime_bact"/>
</dbReference>
<dbReference type="Gene3D" id="3.90.1100.10">
    <property type="match status" value="1"/>
</dbReference>
<dbReference type="InterPro" id="IPR045867">
    <property type="entry name" value="DNA-dir_RpoC_beta_prime"/>
</dbReference>
<dbReference type="InterPro" id="IPR014724">
    <property type="entry name" value="RNA_pol_RPB2_OB-fold"/>
</dbReference>
<dbReference type="InterPro" id="IPR015712">
    <property type="entry name" value="DNA-dir_RNA_pol_su2"/>
</dbReference>
<evidence type="ECO:0000256" key="1">
    <source>
        <dbReference type="ARBA" id="ARBA00007616"/>
    </source>
</evidence>
<dbReference type="PANTHER" id="PTHR19376">
    <property type="entry name" value="DNA-DIRECTED RNA POLYMERASE"/>
    <property type="match status" value="1"/>
</dbReference>
<dbReference type="Pfam" id="PF10385">
    <property type="entry name" value="RNA_pol_Rpb2_45"/>
    <property type="match status" value="1"/>
</dbReference>
<dbReference type="NCBIfam" id="TIGR02386">
    <property type="entry name" value="rpoC_TIGR"/>
    <property type="match status" value="1"/>
</dbReference>
<dbReference type="InterPro" id="IPR007081">
    <property type="entry name" value="RNA_pol_Rpb1_5"/>
</dbReference>
<dbReference type="InterPro" id="IPR007641">
    <property type="entry name" value="RNA_pol_Rpb2_7"/>
</dbReference>
<dbReference type="Gene3D" id="2.40.50.150">
    <property type="match status" value="1"/>
</dbReference>
<evidence type="ECO:0000256" key="12">
    <source>
        <dbReference type="RuleBase" id="RU363031"/>
    </source>
</evidence>
<dbReference type="Gene3D" id="2.40.50.100">
    <property type="match status" value="2"/>
</dbReference>
<feature type="compositionally biased region" description="Polar residues" evidence="13">
    <location>
        <begin position="2260"/>
        <end position="2269"/>
    </location>
</feature>
<dbReference type="Gene3D" id="4.10.860.120">
    <property type="entry name" value="RNA polymerase II, clamp domain"/>
    <property type="match status" value="1"/>
</dbReference>
<dbReference type="GO" id="GO:0008270">
    <property type="term" value="F:zinc ion binding"/>
    <property type="evidence" value="ECO:0007669"/>
    <property type="project" value="UniProtKB-UniRule"/>
</dbReference>
<feature type="binding site" evidence="10">
    <location>
        <position position="1555"/>
    </location>
    <ligand>
        <name>Mg(2+)</name>
        <dbReference type="ChEBI" id="CHEBI:18420"/>
    </ligand>
</feature>
<dbReference type="Pfam" id="PF04561">
    <property type="entry name" value="RNA_pol_Rpb2_2"/>
    <property type="match status" value="1"/>
</dbReference>
<dbReference type="InterPro" id="IPR019462">
    <property type="entry name" value="DNA-dir_RNA_pol_bsu_external_1"/>
</dbReference>
<keyword evidence="7 9" id="KW-0804">Transcription</keyword>
<keyword evidence="5 9" id="KW-0548">Nucleotidyltransferase</keyword>
<dbReference type="CDD" id="cd02655">
    <property type="entry name" value="RNAP_beta'_C"/>
    <property type="match status" value="1"/>
</dbReference>
<dbReference type="Gene3D" id="1.10.274.100">
    <property type="entry name" value="RNA polymerase Rpb1, domain 3"/>
    <property type="match status" value="1"/>
</dbReference>
<dbReference type="Pfam" id="PF04560">
    <property type="entry name" value="RNA_pol_Rpb2_7"/>
    <property type="match status" value="1"/>
</dbReference>
<dbReference type="PROSITE" id="PS01166">
    <property type="entry name" value="RNA_POL_BETA"/>
    <property type="match status" value="1"/>
</dbReference>
<dbReference type="PANTHER" id="PTHR19376:SF54">
    <property type="entry name" value="DNA-DIRECTED RNA POLYMERASE SUBUNIT BETA"/>
    <property type="match status" value="1"/>
</dbReference>
<dbReference type="CDD" id="cd00653">
    <property type="entry name" value="RNA_pol_B_RPB2"/>
    <property type="match status" value="1"/>
</dbReference>
<dbReference type="Pfam" id="PF04983">
    <property type="entry name" value="RNA_pol_Rpb1_3"/>
    <property type="match status" value="1"/>
</dbReference>
<dbReference type="EC" id="2.7.7.6" evidence="9"/>
<dbReference type="InterPro" id="IPR038120">
    <property type="entry name" value="Rpb1_funnel_sf"/>
</dbReference>
<comment type="function">
    <text evidence="9 11">DNA-dependent RNA polymerase catalyzes the transcription of DNA into RNA using the four ribonucleoside triphosphates as substrates.</text>
</comment>
<feature type="binding site" evidence="10">
    <location>
        <position position="1965"/>
    </location>
    <ligand>
        <name>Zn(2+)</name>
        <dbReference type="ChEBI" id="CHEBI:29105"/>
        <label>2</label>
    </ligand>
</feature>
<evidence type="ECO:0000256" key="6">
    <source>
        <dbReference type="ARBA" id="ARBA00022723"/>
    </source>
</evidence>
<dbReference type="Gene3D" id="2.40.40.20">
    <property type="match status" value="1"/>
</dbReference>
<evidence type="ECO:0000256" key="5">
    <source>
        <dbReference type="ARBA" id="ARBA00022695"/>
    </source>
</evidence>
<feature type="domain" description="RNA polymerase N-terminal" evidence="14">
    <location>
        <begin position="1325"/>
        <end position="1610"/>
    </location>
</feature>
<keyword evidence="6 10" id="KW-0479">Metal-binding</keyword>
<evidence type="ECO:0000256" key="7">
    <source>
        <dbReference type="ARBA" id="ARBA00023163"/>
    </source>
</evidence>
<dbReference type="InterPro" id="IPR007066">
    <property type="entry name" value="RNA_pol_Rpb1_3"/>
</dbReference>
<dbReference type="HAMAP" id="MF_01321">
    <property type="entry name" value="RNApol_bact_RpoB"/>
    <property type="match status" value="1"/>
</dbReference>
<dbReference type="NCBIfam" id="NF001616">
    <property type="entry name" value="PRK00405.1"/>
    <property type="match status" value="1"/>
</dbReference>
<dbReference type="Gene3D" id="3.90.1110.10">
    <property type="entry name" value="RNA polymerase Rpb2, domain 2"/>
    <property type="match status" value="1"/>
</dbReference>
<comment type="subunit">
    <text evidence="9 12">The RNAP catalytic core consists of 2 alpha, 1 beta, 1 beta' and 1 omega subunit. When a sigma factor is associated with the core the holoenzyme is formed, which can initiate transcription.</text>
</comment>
<dbReference type="GO" id="GO:0003899">
    <property type="term" value="F:DNA-directed RNA polymerase activity"/>
    <property type="evidence" value="ECO:0007669"/>
    <property type="project" value="UniProtKB-UniRule"/>
</dbReference>
<comment type="catalytic activity">
    <reaction evidence="8 9 11">
        <text>RNA(n) + a ribonucleoside 5'-triphosphate = RNA(n+1) + diphosphate</text>
        <dbReference type="Rhea" id="RHEA:21248"/>
        <dbReference type="Rhea" id="RHEA-COMP:14527"/>
        <dbReference type="Rhea" id="RHEA-COMP:17342"/>
        <dbReference type="ChEBI" id="CHEBI:33019"/>
        <dbReference type="ChEBI" id="CHEBI:61557"/>
        <dbReference type="ChEBI" id="CHEBI:140395"/>
        <dbReference type="EC" id="2.7.7.6"/>
    </reaction>
</comment>
<dbReference type="SMART" id="SM00663">
    <property type="entry name" value="RPOLA_N"/>
    <property type="match status" value="1"/>
</dbReference>
<dbReference type="Pfam" id="PF00562">
    <property type="entry name" value="RNA_pol_Rpb2_6"/>
    <property type="match status" value="1"/>
</dbReference>
<dbReference type="GO" id="GO:0000287">
    <property type="term" value="F:magnesium ion binding"/>
    <property type="evidence" value="ECO:0007669"/>
    <property type="project" value="UniProtKB-UniRule"/>
</dbReference>
<organism evidence="15 16">
    <name type="scientific">Candidatus Adlerbacteria bacterium GW2011_GWA1_54_10</name>
    <dbReference type="NCBI Taxonomy" id="1618605"/>
    <lineage>
        <taxon>Bacteria</taxon>
        <taxon>Candidatus Adleribacteriota</taxon>
    </lineage>
</organism>
<evidence type="ECO:0000256" key="9">
    <source>
        <dbReference type="HAMAP-Rule" id="MF_01321"/>
    </source>
</evidence>
<evidence type="ECO:0000256" key="11">
    <source>
        <dbReference type="RuleBase" id="RU004279"/>
    </source>
</evidence>
<evidence type="ECO:0000256" key="3">
    <source>
        <dbReference type="ARBA" id="ARBA00022478"/>
    </source>
</evidence>
<evidence type="ECO:0000256" key="4">
    <source>
        <dbReference type="ARBA" id="ARBA00022679"/>
    </source>
</evidence>
<proteinExistence type="inferred from homology"/>
<dbReference type="HAMAP" id="MF_01322">
    <property type="entry name" value="RNApol_bact_RpoC"/>
    <property type="match status" value="1"/>
</dbReference>
<comment type="cofactor">
    <cofactor evidence="10">
        <name>Mg(2+)</name>
        <dbReference type="ChEBI" id="CHEBI:18420"/>
    </cofactor>
    <text evidence="10">Binds 1 Mg(2+) ion per subunit.</text>
</comment>
<dbReference type="SUPFAM" id="SSF64484">
    <property type="entry name" value="beta and beta-prime subunits of DNA dependent RNA-polymerase"/>
    <property type="match status" value="2"/>
</dbReference>
<dbReference type="Pfam" id="PF04563">
    <property type="entry name" value="RNA_pol_Rpb2_1"/>
    <property type="match status" value="1"/>
</dbReference>
<gene>
    <name evidence="10" type="primary">rpoC</name>
    <name evidence="9" type="synonym">rpoB</name>
    <name evidence="15" type="ORF">UY83_C0007G0009</name>
</gene>
<dbReference type="GO" id="GO:0006351">
    <property type="term" value="P:DNA-templated transcription"/>
    <property type="evidence" value="ECO:0007669"/>
    <property type="project" value="UniProtKB-UniRule"/>
</dbReference>
<dbReference type="Pfam" id="PF04998">
    <property type="entry name" value="RNA_pol_Rpb1_5"/>
    <property type="match status" value="1"/>
</dbReference>
<dbReference type="InterPro" id="IPR044893">
    <property type="entry name" value="RNA_pol_Rpb1_clamp_domain"/>
</dbReference>
<name>A0A0G1XX19_9BACT</name>
<dbReference type="InterPro" id="IPR007642">
    <property type="entry name" value="RNA_pol_Rpb2_2"/>
</dbReference>
<dbReference type="InterPro" id="IPR007120">
    <property type="entry name" value="DNA-dir_RNAP_su2_dom"/>
</dbReference>
<dbReference type="InterPro" id="IPR042107">
    <property type="entry name" value="DNA-dir_RNA_pol_bsu_ext_1_sf"/>
</dbReference>
<comment type="similarity">
    <text evidence="9 12">Belongs to the RNA polymerase beta chain family.</text>
</comment>
<dbReference type="GO" id="GO:0000428">
    <property type="term" value="C:DNA-directed RNA polymerase complex"/>
    <property type="evidence" value="ECO:0007669"/>
    <property type="project" value="UniProtKB-KW"/>
</dbReference>
<sequence>MREQKYFSRYREPRAPVPSLSEAQINSFARLLKEGVRETFKEFTPIKDYSGKKFDLEFLKIELGEPKFDEHYAKAEKQTLDVPVRAVVRLKNKTSGEEKEQEIFLADLPLMTPHGTFIINGVERVIVPQLARSYGVFYTAEEVKGKRHFGTKIIPARGAWIEMECDATGDIFVRIDRKRKFPAISLLRILGARFDSDLKSLFSATPHGRRWVEAALEKDPAKTEEEAYVEIHKRLRDGDLATAQNARDYINSIFSEERYDLSRVGRYRFNQRFRKSLDEKDLARKTLSLDDIVTVIIHLLALENDPEAEEDNIDHLGSRRVRYVGEMLAARLRVGLTHMKRNIQDRMSTIDADATLPQQFINPRPLQARIKEFFTTNQLSQFMQQENALTELEHLRTLSALGPGGLTRERAGFEVRDVHPSHYGRLCPIHTPEGPNIGLILRLSNFARINEFGMIETPYAKVAGGKVTGEIVYLNAAEEESEKIAHGATQTGEDGQILEKAVEARLKGSPTRVPREEISYIDVSPEQPFSIATSMIPFLEHDDANRALMGSNMQKQATPCIVPEAPIVATGIEARAARDTGRLVVALEAGVVTQADGKRVAIKNEKGREQEYPLVNFVRTNGFTALHQRPVVSVGQKVKKGELLADVSTTDGGQLALGQNALVAFMTWSGANYEDAIIISERLVKNSKFSSIHIEEFVCNVRDTKLGPEETTHDIPNVSETKLRNLDEDGIVRIGSEVRPGDILVGKITPKGETQLTPEERLLRSIFGDKARDVKDSSLRMENGKRGRIIGVKVFSREQGNQLESGIIKRVHIEVAQLRAVSVGDKLAGRHGNKGVISRILPEEDMPYTADGRPVDILLTPLGVPSRMNLGQILELHLGLAANFLGYQAICPPFAGATEGEIREELKKAGFSESGKMKLYDGRTGEPFEQTIAVGYMYILKLHHMVEDKIHMRSIGPYSLITQQPLGGKAQGGGQRFGEMEVWALLGYGAAYTLREMLTIKSDDIMGRSAAFDSLVRGERISHHYSPASFNVLLHTLRGLALDVELMRGGEPMRSARKTQGAEAGDFDAVRIRPASPERILEWSHGEVLKPETINYRTQRPEKNSLFDEKIFGPEKDYECYCGKYRGIRYKGIVCEKCGVEITRAIVRRERMGHVDLAVPVSHVWFLRAIPSRLSQVLGISGGDLEKVVYFAGYIITAVNQKERERIIGELEAEYKHKMKQLQDEKSKEKMKELFLEAKRDIDSISVGTVLDEPKYHRFAIKYGASFEAGIGAEAVYQLCRALNLKDLVKAVEVQLESAGAAEREKLGKRLSLLRGMLRAGVRPEWMFLNRIPIIPPGLRPMVALDGGRHATSDVNDLYRRVINRNNRLKKLLEIHAPDVILRNEKRILQEAVDALIDNSIRHGGAAYSATTQARTRPLKSLSDNLKGKHGLFRQNLLGKRVDYSGRSVIVVGPELKLNQCGLPKHMALELFRPFVIGKLLEKELAYNIRGAGRLIDEGVPEVWAILEEVIKDKYVLLNRAPTLHRLGIQAFQPVLIEGNAIQLHPLVCPAFNADFDGDQMAVHVPLSPEAQLEAREIMAASKNILKPGNGEPTVAAKLLDVLLGVYWMTKEVAGAKGEGLAFPSPNAAILAYDFRAVGFQARIKVMPSDKEKYASFGGQLFETTSGRLLFNTVFPSDYPYINDPVGKEKLGKIVDDLIARYGLERIPEIMDRIKTFGFRYVTQSGVTWSLDDIQTPKEKEKIIEAAQIKSDEIVKHFMHGLLSEEERYRMNLEVWHEAKSEVEKLIPAALPKNGSVEDMLKSKARGSLAQLTQMAGMKGLIASPTGEAIEFPITKSMKEGLSPIEYFVTTHGSRKGLSDTALNTAKAGYLTRRLFDVAQDVVVVEEDCGVKEGLMIRRESASGIGTFLAQNVGGRYLAADLELPAQTGNESALYKKGHFITAADAKRIEELGVKQVYVRSPVACKSSRGLCTKCYGADLGTMKPVALGEAVGTVAAQAIGEPGTQLTMRTFHAGGAASVGGDITQGLPRVEEIFERRAPRNPAVIASVSGRVIEIKDNGKEKVIVVAPDIEHKGKGKKDIIEYEVHFRRVPLVKIGGEIKKGQFLTDGSADLQDLYKYAGKEKTQEYIIAEVVKIYELQGANISAKHLEVIVRQMFSRVRVTESGSTEYSAGDVVALYDLNVANERVKTQGGEGAKGEGLVMGILDVSLSRASFLSAASFQNTTRMLIRASVYGSVDKLEGLKENVIIGRLIPAGTGFKNSPKQQMVQKLSPAPTELPERARIA</sequence>
<dbReference type="InterPro" id="IPR037033">
    <property type="entry name" value="DNA-dir_RNAP_su2_hyb_sf"/>
</dbReference>
<dbReference type="GO" id="GO:0003677">
    <property type="term" value="F:DNA binding"/>
    <property type="evidence" value="ECO:0007669"/>
    <property type="project" value="UniProtKB-UniRule"/>
</dbReference>
<feature type="binding site" evidence="10">
    <location>
        <position position="1975"/>
    </location>
    <ligand>
        <name>Zn(2+)</name>
        <dbReference type="ChEBI" id="CHEBI:29105"/>
        <label>2</label>
    </ligand>
</feature>
<dbReference type="Pfam" id="PF04565">
    <property type="entry name" value="RNA_pol_Rpb2_3"/>
    <property type="match status" value="1"/>
</dbReference>
<evidence type="ECO:0000313" key="15">
    <source>
        <dbReference type="EMBL" id="KKW35485.1"/>
    </source>
</evidence>
<dbReference type="PATRIC" id="fig|1618605.3.peg.500"/>
<comment type="similarity">
    <text evidence="1">In the N-terminal section; belongs to the RNA polymerase beta chain family.</text>
</comment>
<feature type="binding site" evidence="10">
    <location>
        <position position="1559"/>
    </location>
    <ligand>
        <name>Mg(2+)</name>
        <dbReference type="ChEBI" id="CHEBI:18420"/>
    </ligand>
</feature>